<dbReference type="InParanoid" id="A0A1M6B1Y6"/>
<dbReference type="Proteomes" id="UP000184510">
    <property type="component" value="Unassembled WGS sequence"/>
</dbReference>
<accession>A0A1M6B1Y6</accession>
<dbReference type="EMBL" id="FQYR01000002">
    <property type="protein sequence ID" value="SHI42749.1"/>
    <property type="molecule type" value="Genomic_DNA"/>
</dbReference>
<name>A0A1M6B1Y6_9BACT</name>
<sequence length="40" mass="4524">MEVHTPAPYMGAFVWRDCNISPLVSVFKVVFDQYVPPPVS</sequence>
<dbReference type="STRING" id="1123071.SAMN02745181_0097"/>
<evidence type="ECO:0000313" key="2">
    <source>
        <dbReference type="Proteomes" id="UP000184510"/>
    </source>
</evidence>
<gene>
    <name evidence="1" type="ORF">SAMN02745181_0097</name>
</gene>
<evidence type="ECO:0000313" key="1">
    <source>
        <dbReference type="EMBL" id="SHI42749.1"/>
    </source>
</evidence>
<proteinExistence type="predicted"/>
<protein>
    <submittedName>
        <fullName evidence="1">Uncharacterized protein</fullName>
    </submittedName>
</protein>
<reference evidence="1 2" key="1">
    <citation type="submission" date="2016-11" db="EMBL/GenBank/DDBJ databases">
        <authorList>
            <person name="Jaros S."/>
            <person name="Januszkiewicz K."/>
            <person name="Wedrychowicz H."/>
        </authorList>
    </citation>
    <scope>NUCLEOTIDE SEQUENCE [LARGE SCALE GENOMIC DNA]</scope>
    <source>
        <strain evidence="1 2">DSM 18772</strain>
    </source>
</reference>
<dbReference type="AlphaFoldDB" id="A0A1M6B1Y6"/>
<keyword evidence="2" id="KW-1185">Reference proteome</keyword>
<organism evidence="1 2">
    <name type="scientific">Rubritalea squalenifaciens DSM 18772</name>
    <dbReference type="NCBI Taxonomy" id="1123071"/>
    <lineage>
        <taxon>Bacteria</taxon>
        <taxon>Pseudomonadati</taxon>
        <taxon>Verrucomicrobiota</taxon>
        <taxon>Verrucomicrobiia</taxon>
        <taxon>Verrucomicrobiales</taxon>
        <taxon>Rubritaleaceae</taxon>
        <taxon>Rubritalea</taxon>
    </lineage>
</organism>